<dbReference type="AlphaFoldDB" id="A0A0A9G1B4"/>
<proteinExistence type="predicted"/>
<dbReference type="EMBL" id="GBRH01183478">
    <property type="protein sequence ID" value="JAE14418.1"/>
    <property type="molecule type" value="Transcribed_RNA"/>
</dbReference>
<protein>
    <submittedName>
        <fullName evidence="2">Uncharacterized protein</fullName>
    </submittedName>
</protein>
<sequence length="59" mass="6795">MYRLYMQGTYDLERSDNSQCAHNQFFQQPRSSQAKLAPSLNQKGNQSKFLLGHQRASTS</sequence>
<organism evidence="2">
    <name type="scientific">Arundo donax</name>
    <name type="common">Giant reed</name>
    <name type="synonym">Donax arundinaceus</name>
    <dbReference type="NCBI Taxonomy" id="35708"/>
    <lineage>
        <taxon>Eukaryota</taxon>
        <taxon>Viridiplantae</taxon>
        <taxon>Streptophyta</taxon>
        <taxon>Embryophyta</taxon>
        <taxon>Tracheophyta</taxon>
        <taxon>Spermatophyta</taxon>
        <taxon>Magnoliopsida</taxon>
        <taxon>Liliopsida</taxon>
        <taxon>Poales</taxon>
        <taxon>Poaceae</taxon>
        <taxon>PACMAD clade</taxon>
        <taxon>Arundinoideae</taxon>
        <taxon>Arundineae</taxon>
        <taxon>Arundo</taxon>
    </lineage>
</organism>
<name>A0A0A9G1B4_ARUDO</name>
<reference evidence="2" key="1">
    <citation type="submission" date="2014-09" db="EMBL/GenBank/DDBJ databases">
        <authorList>
            <person name="Magalhaes I.L.F."/>
            <person name="Oliveira U."/>
            <person name="Santos F.R."/>
            <person name="Vidigal T.H.D.A."/>
            <person name="Brescovit A.D."/>
            <person name="Santos A.J."/>
        </authorList>
    </citation>
    <scope>NUCLEOTIDE SEQUENCE</scope>
    <source>
        <tissue evidence="2">Shoot tissue taken approximately 20 cm above the soil surface</tissue>
    </source>
</reference>
<feature type="region of interest" description="Disordered" evidence="1">
    <location>
        <begin position="28"/>
        <end position="59"/>
    </location>
</feature>
<reference evidence="2" key="2">
    <citation type="journal article" date="2015" name="Data Brief">
        <title>Shoot transcriptome of the giant reed, Arundo donax.</title>
        <authorList>
            <person name="Barrero R.A."/>
            <person name="Guerrero F.D."/>
            <person name="Moolhuijzen P."/>
            <person name="Goolsby J.A."/>
            <person name="Tidwell J."/>
            <person name="Bellgard S.E."/>
            <person name="Bellgard M.I."/>
        </authorList>
    </citation>
    <scope>NUCLEOTIDE SEQUENCE</scope>
    <source>
        <tissue evidence="2">Shoot tissue taken approximately 20 cm above the soil surface</tissue>
    </source>
</reference>
<feature type="compositionally biased region" description="Polar residues" evidence="1">
    <location>
        <begin position="28"/>
        <end position="48"/>
    </location>
</feature>
<evidence type="ECO:0000256" key="1">
    <source>
        <dbReference type="SAM" id="MobiDB-lite"/>
    </source>
</evidence>
<accession>A0A0A9G1B4</accession>
<evidence type="ECO:0000313" key="2">
    <source>
        <dbReference type="EMBL" id="JAE14418.1"/>
    </source>
</evidence>